<name>A0AAV7E454_ARIFI</name>
<proteinExistence type="predicted"/>
<feature type="region of interest" description="Disordered" evidence="1">
    <location>
        <begin position="106"/>
        <end position="142"/>
    </location>
</feature>
<evidence type="ECO:0000313" key="3">
    <source>
        <dbReference type="Proteomes" id="UP000825729"/>
    </source>
</evidence>
<organism evidence="2 3">
    <name type="scientific">Aristolochia fimbriata</name>
    <name type="common">White veined hardy Dutchman's pipe vine</name>
    <dbReference type="NCBI Taxonomy" id="158543"/>
    <lineage>
        <taxon>Eukaryota</taxon>
        <taxon>Viridiplantae</taxon>
        <taxon>Streptophyta</taxon>
        <taxon>Embryophyta</taxon>
        <taxon>Tracheophyta</taxon>
        <taxon>Spermatophyta</taxon>
        <taxon>Magnoliopsida</taxon>
        <taxon>Magnoliidae</taxon>
        <taxon>Piperales</taxon>
        <taxon>Aristolochiaceae</taxon>
        <taxon>Aristolochia</taxon>
    </lineage>
</organism>
<dbReference type="EMBL" id="JAINDJ010000007">
    <property type="protein sequence ID" value="KAG9442182.1"/>
    <property type="molecule type" value="Genomic_DNA"/>
</dbReference>
<protein>
    <submittedName>
        <fullName evidence="2">Uncharacterized protein</fullName>
    </submittedName>
</protein>
<reference evidence="2 3" key="1">
    <citation type="submission" date="2021-07" db="EMBL/GenBank/DDBJ databases">
        <title>The Aristolochia fimbriata genome: insights into angiosperm evolution, floral development and chemical biosynthesis.</title>
        <authorList>
            <person name="Jiao Y."/>
        </authorList>
    </citation>
    <scope>NUCLEOTIDE SEQUENCE [LARGE SCALE GENOMIC DNA]</scope>
    <source>
        <strain evidence="2">IBCAS-2021</strain>
        <tissue evidence="2">Leaf</tissue>
    </source>
</reference>
<feature type="region of interest" description="Disordered" evidence="1">
    <location>
        <begin position="208"/>
        <end position="267"/>
    </location>
</feature>
<feature type="compositionally biased region" description="Basic and acidic residues" evidence="1">
    <location>
        <begin position="232"/>
        <end position="244"/>
    </location>
</feature>
<accession>A0AAV7E454</accession>
<feature type="region of interest" description="Disordered" evidence="1">
    <location>
        <begin position="169"/>
        <end position="194"/>
    </location>
</feature>
<dbReference type="AlphaFoldDB" id="A0AAV7E454"/>
<keyword evidence="3" id="KW-1185">Reference proteome</keyword>
<comment type="caution">
    <text evidence="2">The sequence shown here is derived from an EMBL/GenBank/DDBJ whole genome shotgun (WGS) entry which is preliminary data.</text>
</comment>
<dbReference type="Proteomes" id="UP000825729">
    <property type="component" value="Unassembled WGS sequence"/>
</dbReference>
<evidence type="ECO:0000256" key="1">
    <source>
        <dbReference type="SAM" id="MobiDB-lite"/>
    </source>
</evidence>
<gene>
    <name evidence="2" type="ORF">H6P81_018036</name>
</gene>
<evidence type="ECO:0000313" key="2">
    <source>
        <dbReference type="EMBL" id="KAG9442182.1"/>
    </source>
</evidence>
<sequence length="304" mass="32410">MRNCAGALPDDPDDFHISYVDSNSVPVTLAEDSTSNFEVLIGYQMRDAGGLSPSRSRVTGGRRREAAPFGVAVRLRRQNGPLLRPRRRRRPSAAEERFVQRVEAIRDSETRQAGSAASTARPGHLRPRSVPPRESSGPCILQLPGGGAQTLRILADVRVHVGLFDQGTLTTREGRGSRGLRGGPPDPAPSADSGQFLWALRGCDIRGGERAGAESGGRARRRIGTDSPSDPRGGEGSDERRGAGERAPVSRRVAETSGLRDGLRVGSAKEGRVTSILNGLHFSGQEQHEPGGFVTGFGEGLRGI</sequence>